<comment type="caution">
    <text evidence="4">Lacks conserved residue(s) required for the propagation of feature annotation.</text>
</comment>
<protein>
    <submittedName>
        <fullName evidence="6">23S rRNA (Uracil(1939)-C(5))-methyltransferase RlmD</fullName>
        <ecNumber evidence="6">2.1.1.190</ecNumber>
    </submittedName>
</protein>
<dbReference type="GO" id="GO:0070041">
    <property type="term" value="F:rRNA (uridine-C5-)-methyltransferase activity"/>
    <property type="evidence" value="ECO:0007669"/>
    <property type="project" value="TreeGrafter"/>
</dbReference>
<dbReference type="InterPro" id="IPR012340">
    <property type="entry name" value="NA-bd_OB-fold"/>
</dbReference>
<dbReference type="Gene3D" id="2.40.50.140">
    <property type="entry name" value="Nucleic acid-binding proteins"/>
    <property type="match status" value="1"/>
</dbReference>
<organism evidence="6 7">
    <name type="scientific">Candidatus Segetimicrobium genomatis</name>
    <dbReference type="NCBI Taxonomy" id="2569760"/>
    <lineage>
        <taxon>Bacteria</taxon>
        <taxon>Bacillati</taxon>
        <taxon>Candidatus Sysuimicrobiota</taxon>
        <taxon>Candidatus Sysuimicrobiia</taxon>
        <taxon>Candidatus Sysuimicrobiales</taxon>
        <taxon>Candidatus Segetimicrobiaceae</taxon>
        <taxon>Candidatus Segetimicrobium</taxon>
    </lineage>
</organism>
<evidence type="ECO:0000256" key="5">
    <source>
        <dbReference type="SAM" id="MobiDB-lite"/>
    </source>
</evidence>
<dbReference type="AlphaFoldDB" id="A0A537IIV4"/>
<dbReference type="Gene3D" id="3.40.50.150">
    <property type="entry name" value="Vaccinia Virus protein VP39"/>
    <property type="match status" value="1"/>
</dbReference>
<feature type="region of interest" description="Disordered" evidence="5">
    <location>
        <begin position="1"/>
        <end position="31"/>
    </location>
</feature>
<dbReference type="Gene3D" id="2.40.50.1070">
    <property type="match status" value="1"/>
</dbReference>
<keyword evidence="2 4" id="KW-0808">Transferase</keyword>
<dbReference type="InterPro" id="IPR010280">
    <property type="entry name" value="U5_MeTrfase_fam"/>
</dbReference>
<evidence type="ECO:0000256" key="4">
    <source>
        <dbReference type="PROSITE-ProRule" id="PRU01024"/>
    </source>
</evidence>
<proteinExistence type="inferred from homology"/>
<keyword evidence="1 4" id="KW-0489">Methyltransferase</keyword>
<evidence type="ECO:0000313" key="7">
    <source>
        <dbReference type="Proteomes" id="UP000318834"/>
    </source>
</evidence>
<dbReference type="PANTHER" id="PTHR11061">
    <property type="entry name" value="RNA M5U METHYLTRANSFERASE"/>
    <property type="match status" value="1"/>
</dbReference>
<evidence type="ECO:0000313" key="6">
    <source>
        <dbReference type="EMBL" id="TMI71248.1"/>
    </source>
</evidence>
<sequence>MKTPARRPQTGGTGASRSPTRRGSGAAGPRPEARQLVALRAGQKLTLSFRSLNLDGAGVAVAGPLRVAVPFALPGEEAIVEITRGGRRPEGKIVSLVRKSAHAAIPQCRHFGVCGGCQWQHLSYDAQLEHKTRLVRAHLEDVLQGTGGVVRETVGAAPWEYRNRVQAAFALRRDKVVVGYYTLGDDLRVINVQECPIQHGDNVHLLRAARDAVTELGWPIYDHDTGRGLVRGVIGQVGMHSGEAMLVLCTGSEVPDRMALVRAVRDRVLNLTSLLLSVQPAHTSELLGSIRLLWGRAYIEDEIARLQLRLYATPAVPPNPRALPLWLEAISRGVGPDGTETVADAACEEGLVPLALASRVAKVIGIAPDREAMHRAWENARLNGITNCVFYTRAPAGVLAKLRARGERIDAIVVSPRGRPTAAEVFQEAAASGARRVVCAAHSLTLLTRDVIAAQAAGYRPIEIQPVDLLPQTSRIHCVVAMERQ</sequence>
<keyword evidence="3 4" id="KW-0949">S-adenosyl-L-methionine</keyword>
<evidence type="ECO:0000256" key="1">
    <source>
        <dbReference type="ARBA" id="ARBA00022603"/>
    </source>
</evidence>
<dbReference type="EMBL" id="VBAP01000118">
    <property type="protein sequence ID" value="TMI71248.1"/>
    <property type="molecule type" value="Genomic_DNA"/>
</dbReference>
<dbReference type="InterPro" id="IPR029063">
    <property type="entry name" value="SAM-dependent_MTases_sf"/>
</dbReference>
<gene>
    <name evidence="6" type="primary">rlmD</name>
    <name evidence="6" type="ORF">E6H05_12820</name>
</gene>
<name>A0A537IIV4_9BACT</name>
<comment type="caution">
    <text evidence="6">The sequence shown here is derived from an EMBL/GenBank/DDBJ whole genome shotgun (WGS) entry which is preliminary data.</text>
</comment>
<dbReference type="EC" id="2.1.1.190" evidence="6"/>
<evidence type="ECO:0000256" key="2">
    <source>
        <dbReference type="ARBA" id="ARBA00022679"/>
    </source>
</evidence>
<comment type="similarity">
    <text evidence="4">Belongs to the class I-like SAM-binding methyltransferase superfamily. RNA M5U methyltransferase family.</text>
</comment>
<dbReference type="NCBIfam" id="TIGR00479">
    <property type="entry name" value="rumA"/>
    <property type="match status" value="1"/>
</dbReference>
<dbReference type="Proteomes" id="UP000318834">
    <property type="component" value="Unassembled WGS sequence"/>
</dbReference>
<reference evidence="6 7" key="1">
    <citation type="journal article" date="2019" name="Nat. Microbiol.">
        <title>Mediterranean grassland soil C-N compound turnover is dependent on rainfall and depth, and is mediated by genomically divergent microorganisms.</title>
        <authorList>
            <person name="Diamond S."/>
            <person name="Andeer P.F."/>
            <person name="Li Z."/>
            <person name="Crits-Christoph A."/>
            <person name="Burstein D."/>
            <person name="Anantharaman K."/>
            <person name="Lane K.R."/>
            <person name="Thomas B.C."/>
            <person name="Pan C."/>
            <person name="Northen T.R."/>
            <person name="Banfield J.F."/>
        </authorList>
    </citation>
    <scope>NUCLEOTIDE SEQUENCE [LARGE SCALE GENOMIC DNA]</scope>
    <source>
        <strain evidence="6">NP_8</strain>
    </source>
</reference>
<accession>A0A537IIV4</accession>
<dbReference type="GO" id="GO:0070475">
    <property type="term" value="P:rRNA base methylation"/>
    <property type="evidence" value="ECO:0007669"/>
    <property type="project" value="TreeGrafter"/>
</dbReference>
<dbReference type="SUPFAM" id="SSF53335">
    <property type="entry name" value="S-adenosyl-L-methionine-dependent methyltransferases"/>
    <property type="match status" value="1"/>
</dbReference>
<evidence type="ECO:0000256" key="3">
    <source>
        <dbReference type="ARBA" id="ARBA00022691"/>
    </source>
</evidence>
<dbReference type="PROSITE" id="PS51687">
    <property type="entry name" value="SAM_MT_RNA_M5U"/>
    <property type="match status" value="1"/>
</dbReference>
<dbReference type="SUPFAM" id="SSF50249">
    <property type="entry name" value="Nucleic acid-binding proteins"/>
    <property type="match status" value="1"/>
</dbReference>
<dbReference type="PANTHER" id="PTHR11061:SF30">
    <property type="entry name" value="TRNA (URACIL(54)-C(5))-METHYLTRANSFERASE"/>
    <property type="match status" value="1"/>
</dbReference>